<feature type="region of interest" description="Disordered" evidence="1">
    <location>
        <begin position="594"/>
        <end position="613"/>
    </location>
</feature>
<protein>
    <submittedName>
        <fullName evidence="2">Chorismate synthase</fullName>
    </submittedName>
</protein>
<evidence type="ECO:0000313" key="2">
    <source>
        <dbReference type="EMBL" id="KAJ7969878.1"/>
    </source>
</evidence>
<evidence type="ECO:0000313" key="3">
    <source>
        <dbReference type="Proteomes" id="UP001163823"/>
    </source>
</evidence>
<accession>A0AAD7M4S6</accession>
<organism evidence="2 3">
    <name type="scientific">Quillaja saponaria</name>
    <name type="common">Soap bark tree</name>
    <dbReference type="NCBI Taxonomy" id="32244"/>
    <lineage>
        <taxon>Eukaryota</taxon>
        <taxon>Viridiplantae</taxon>
        <taxon>Streptophyta</taxon>
        <taxon>Embryophyta</taxon>
        <taxon>Tracheophyta</taxon>
        <taxon>Spermatophyta</taxon>
        <taxon>Magnoliopsida</taxon>
        <taxon>eudicotyledons</taxon>
        <taxon>Gunneridae</taxon>
        <taxon>Pentapetalae</taxon>
        <taxon>rosids</taxon>
        <taxon>fabids</taxon>
        <taxon>Fabales</taxon>
        <taxon>Quillajaceae</taxon>
        <taxon>Quillaja</taxon>
    </lineage>
</organism>
<dbReference type="AlphaFoldDB" id="A0AAD7M4S6"/>
<evidence type="ECO:0000256" key="1">
    <source>
        <dbReference type="SAM" id="MobiDB-lite"/>
    </source>
</evidence>
<comment type="caution">
    <text evidence="2">The sequence shown here is derived from an EMBL/GenBank/DDBJ whole genome shotgun (WGS) entry which is preliminary data.</text>
</comment>
<sequence length="752" mass="85277">MLRLLSRQESTFSRKNLPTLNFLEKMSSESESRRFLAKYPFDDIVKDLPKWPRISYSRDFLLSIAKLDTCKILPRGGDLSILHEFEDAFNHFSPSSRDSDSRFDKSITQCLRQNSEYKGILGKGVFAEVSGMPALKLENNDCHLLHRSDEPYQPPHRFKAVCPSKGQTFNLHYSETFGSSECLSLEIPEWNGKRRASFELASNRQQNLVQEKHNRNLEAREGHVNANIIKLLKEDKKLTNKCSESKESLVSPELRNIYTLQSALNAINKQVDASDKSNLAQGVLTFEDLGQSIFLGINEDCSTKHHSVQDLNIQSTENRQQNSTNHIEVSGHLQACTELNVRSPDEYFLFEYDKNSSLPVTFGQGNDENSKKNLSREVMYGNGCTKELELTNASVCIQGSPGRTGDGINHESISPSDVEQCSSIGMMDNISGNDSPTKQGSESNYFRGFDEKSDPFIELGLPDEDSLITVDEPFYVPDEDNLITVEEAFYIPDEENWIRVYDSMFSPERNSNENDLFTSSSLADMAEKLVESIISDEDSNPYHLGGATLLNNYCDETVLPASYHTLHPQQSSQFHHDQLNPGRNFFHPLDNQQVHLSSQRKTSNTKTYPSQPCHHIQSDKFSHPLHLSHNELKRFDHDVNHPFLQQMPILNEFSIPQLNSLQRGEIPCLPTCQMACYTQELNSMQDGTLNYQRPNYGSFVPPNPDPCAGGNSNIAVDILFDIKQRALHVQPYSGGNFQGTLGERVETQYWYH</sequence>
<gene>
    <name evidence="2" type="ORF">O6P43_008153</name>
</gene>
<dbReference type="EMBL" id="JARAOO010000004">
    <property type="protein sequence ID" value="KAJ7969878.1"/>
    <property type="molecule type" value="Genomic_DNA"/>
</dbReference>
<reference evidence="2" key="1">
    <citation type="journal article" date="2023" name="Science">
        <title>Elucidation of the pathway for biosynthesis of saponin adjuvants from the soapbark tree.</title>
        <authorList>
            <person name="Reed J."/>
            <person name="Orme A."/>
            <person name="El-Demerdash A."/>
            <person name="Owen C."/>
            <person name="Martin L.B.B."/>
            <person name="Misra R.C."/>
            <person name="Kikuchi S."/>
            <person name="Rejzek M."/>
            <person name="Martin A.C."/>
            <person name="Harkess A."/>
            <person name="Leebens-Mack J."/>
            <person name="Louveau T."/>
            <person name="Stephenson M.J."/>
            <person name="Osbourn A."/>
        </authorList>
    </citation>
    <scope>NUCLEOTIDE SEQUENCE</scope>
    <source>
        <strain evidence="2">S10</strain>
    </source>
</reference>
<feature type="compositionally biased region" description="Polar residues" evidence="1">
    <location>
        <begin position="594"/>
        <end position="610"/>
    </location>
</feature>
<dbReference type="PANTHER" id="PTHR34802">
    <property type="entry name" value="CHORISMATE SYNTHASE"/>
    <property type="match status" value="1"/>
</dbReference>
<name>A0AAD7M4S6_QUISA</name>
<proteinExistence type="predicted"/>
<dbReference type="KEGG" id="qsa:O6P43_008153"/>
<dbReference type="PANTHER" id="PTHR34802:SF1">
    <property type="entry name" value="CHORISMATE SYNTHASE"/>
    <property type="match status" value="1"/>
</dbReference>
<dbReference type="Proteomes" id="UP001163823">
    <property type="component" value="Chromosome 4"/>
</dbReference>
<keyword evidence="3" id="KW-1185">Reference proteome</keyword>